<protein>
    <submittedName>
        <fullName evidence="2">N-substituted formamide deformylase</fullName>
        <ecNumber evidence="2">3.5.1.91</ecNumber>
    </submittedName>
</protein>
<dbReference type="Proteomes" id="UP000033725">
    <property type="component" value="Unassembled WGS sequence"/>
</dbReference>
<dbReference type="Gene3D" id="3.10.310.70">
    <property type="match status" value="1"/>
</dbReference>
<dbReference type="PANTHER" id="PTHR22642">
    <property type="entry name" value="IMIDAZOLONEPROPIONASE"/>
    <property type="match status" value="1"/>
</dbReference>
<accession>A0A0F0KN09</accession>
<sequence>MTGFDADTIVTGAHVVTMDPRRPLATAFAVRDGRFLAVGDDALVRELRGPRTVVQDLGGAAVTPGLIDAHLHPIQGIELTAGIDLGGLATGAALLAALRVEADRALAEDADPWVRGWNLDYDVFHDLPMTAAAIEDAVRGLPALLIVFDGHTALASRAGLERAGITGAREFEDSSCVVVDADGHPTGELRELGAYEPVRLSAPARTREQTLAIGHDLLRGLRDSGLTGGTIMDGGFATLDLLDALEQGPGLPVRIVSAIDHEPGFDEERTIENLRMRDRRGERWRGGSVKLYADGVVETGTAWLHEPDSAGEGLEPFWKDIAAYARTVRRYADAGFQVATHAIGDRAVGEVVDAYLAAGVRSASGAPHRIEHLETTTDRDVARIAAAGITASMQPLHMQWRKADGSDDWSHRLGPERAARAWRVRDYWDAGAPLALGSDWPIAQNDARIGLAWSMLRRRPGDPDAPVFEPDQALTPYQALHGYTVGAALAQGDTDLGRIAPGFTADYAVWAENPLHVSPDDLPDLPVQGTVVGGVEP</sequence>
<dbReference type="CDD" id="cd01300">
    <property type="entry name" value="YtcJ_like"/>
    <property type="match status" value="1"/>
</dbReference>
<dbReference type="PATRIC" id="fig|82380.10.peg.2139"/>
<gene>
    <name evidence="2" type="primary">nfdA_4</name>
    <name evidence="2" type="ORF">RN51_02128</name>
</gene>
<dbReference type="GO" id="GO:0016810">
    <property type="term" value="F:hydrolase activity, acting on carbon-nitrogen (but not peptide) bonds"/>
    <property type="evidence" value="ECO:0007669"/>
    <property type="project" value="InterPro"/>
</dbReference>
<dbReference type="Gene3D" id="3.20.20.140">
    <property type="entry name" value="Metal-dependent hydrolases"/>
    <property type="match status" value="1"/>
</dbReference>
<dbReference type="RefSeq" id="WP_045263980.1">
    <property type="nucleotide sequence ID" value="NZ_JYIV01000026.1"/>
</dbReference>
<proteinExistence type="predicted"/>
<evidence type="ECO:0000313" key="2">
    <source>
        <dbReference type="EMBL" id="KJL22248.1"/>
    </source>
</evidence>
<reference evidence="2 3" key="1">
    <citation type="submission" date="2015-02" db="EMBL/GenBank/DDBJ databases">
        <title>Draft genome sequences of ten Microbacterium spp. with emphasis on heavy metal contaminated environments.</title>
        <authorList>
            <person name="Corretto E."/>
        </authorList>
    </citation>
    <scope>NUCLEOTIDE SEQUENCE [LARGE SCALE GENOMIC DNA]</scope>
    <source>
        <strain evidence="2 3">BEL163</strain>
    </source>
</reference>
<dbReference type="Pfam" id="PF07969">
    <property type="entry name" value="Amidohydro_3"/>
    <property type="match status" value="1"/>
</dbReference>
<dbReference type="PANTHER" id="PTHR22642:SF2">
    <property type="entry name" value="PROTEIN LONG AFTER FAR-RED 3"/>
    <property type="match status" value="1"/>
</dbReference>
<dbReference type="SUPFAM" id="SSF51556">
    <property type="entry name" value="Metallo-dependent hydrolases"/>
    <property type="match status" value="1"/>
</dbReference>
<dbReference type="EC" id="3.5.1.91" evidence="2"/>
<dbReference type="InterPro" id="IPR033932">
    <property type="entry name" value="YtcJ-like"/>
</dbReference>
<dbReference type="InterPro" id="IPR013108">
    <property type="entry name" value="Amidohydro_3"/>
</dbReference>
<feature type="domain" description="Amidohydrolase 3" evidence="1">
    <location>
        <begin position="54"/>
        <end position="535"/>
    </location>
</feature>
<comment type="caution">
    <text evidence="2">The sequence shown here is derived from an EMBL/GenBank/DDBJ whole genome shotgun (WGS) entry which is preliminary data.</text>
</comment>
<dbReference type="EMBL" id="JYIV01000026">
    <property type="protein sequence ID" value="KJL22248.1"/>
    <property type="molecule type" value="Genomic_DNA"/>
</dbReference>
<keyword evidence="2" id="KW-0378">Hydrolase</keyword>
<dbReference type="SUPFAM" id="SSF51338">
    <property type="entry name" value="Composite domain of metallo-dependent hydrolases"/>
    <property type="match status" value="1"/>
</dbReference>
<dbReference type="OrthoDB" id="3238066at2"/>
<evidence type="ECO:0000259" key="1">
    <source>
        <dbReference type="Pfam" id="PF07969"/>
    </source>
</evidence>
<dbReference type="AlphaFoldDB" id="A0A0F0KN09"/>
<dbReference type="InterPro" id="IPR011059">
    <property type="entry name" value="Metal-dep_hydrolase_composite"/>
</dbReference>
<dbReference type="Gene3D" id="2.30.40.10">
    <property type="entry name" value="Urease, subunit C, domain 1"/>
    <property type="match status" value="1"/>
</dbReference>
<name>A0A0F0KN09_9MICO</name>
<dbReference type="InterPro" id="IPR032466">
    <property type="entry name" value="Metal_Hydrolase"/>
</dbReference>
<organism evidence="2 3">
    <name type="scientific">Microbacterium oxydans</name>
    <dbReference type="NCBI Taxonomy" id="82380"/>
    <lineage>
        <taxon>Bacteria</taxon>
        <taxon>Bacillati</taxon>
        <taxon>Actinomycetota</taxon>
        <taxon>Actinomycetes</taxon>
        <taxon>Micrococcales</taxon>
        <taxon>Microbacteriaceae</taxon>
        <taxon>Microbacterium</taxon>
    </lineage>
</organism>
<evidence type="ECO:0000313" key="3">
    <source>
        <dbReference type="Proteomes" id="UP000033725"/>
    </source>
</evidence>